<feature type="region of interest" description="Disordered" evidence="1">
    <location>
        <begin position="21"/>
        <end position="88"/>
    </location>
</feature>
<sequence length="729" mass="76920">MRGKIAGLLAVACVFTACSGDDDQATTATSESTDTTDTSESSGEPAPSVAPPTTEVSESTATTTDTTTVATIAPPTTEPSGPSPSPADADLVAAIQADLDGAPAGCDPLDPRQCVFPYPSNATTAGDDTSATGLRVAFPTDGLPANSEGVHIDPAEWNRNDGFSPNSSILTHVPGLDAEASSLPRWDDLEGSLSDEATVVIVDDAGERVALWAEPDVDVTGPDDEVLVIHPAVSLEEGRLYHVALRGLVDGTGATIDPSATFTSYRDALTTEIDEIERRRPDMEAMFDDLAAAGIARDDLQLAWTFTVASTENITGRMLHIRDETLAELGDAAPTFTVTDVIEPPELDRDGLARQIVGTYTVPNWLTGDGGPGNRFETGADGLPVRNGTVEAPFVCNVSDTTMNGTEPAHIVQYGHGLLGSNFEINAGNVRAMSNEHDVVHCATKWAGMSEDDIGNAASVLTEVSAFPTMADRLQQGVLNQIVLGRLMLADDGLVADPAFARPDGSPLIDHTTLYYDGNSQGGIMGLMLAGVSPDFERAVLGVPGMNYSMLLPRSVDFDTYEAIMTPAYPSTLDRMLTISLMQMLWDRAEGAGYVRHVVSDPLPGTNAKDVLMHVAYGDHQVTELSALVQARTMGVPIHRPIAADGRYPGDPAWGLDDAIDGVSTSAIVIWDSGMAPIPFEATAPREGDDSHEDPRADPDARAQKAAFLFDGEYVDICNGAPCTADHVD</sequence>
<feature type="signal peptide" evidence="2">
    <location>
        <begin position="1"/>
        <end position="19"/>
    </location>
</feature>
<dbReference type="AlphaFoldDB" id="A0A4R7I2C0"/>
<organism evidence="3 4">
    <name type="scientific">Ilumatobacter fluminis</name>
    <dbReference type="NCBI Taxonomy" id="467091"/>
    <lineage>
        <taxon>Bacteria</taxon>
        <taxon>Bacillati</taxon>
        <taxon>Actinomycetota</taxon>
        <taxon>Acidimicrobiia</taxon>
        <taxon>Acidimicrobiales</taxon>
        <taxon>Ilumatobacteraceae</taxon>
        <taxon>Ilumatobacter</taxon>
    </lineage>
</organism>
<feature type="compositionally biased region" description="Low complexity" evidence="1">
    <location>
        <begin position="51"/>
        <end position="80"/>
    </location>
</feature>
<dbReference type="Gene3D" id="3.40.50.1820">
    <property type="entry name" value="alpha/beta hydrolase"/>
    <property type="match status" value="1"/>
</dbReference>
<feature type="region of interest" description="Disordered" evidence="1">
    <location>
        <begin position="680"/>
        <end position="702"/>
    </location>
</feature>
<protein>
    <submittedName>
        <fullName evidence="3">ATP-dependent DNA helicase RecG</fullName>
    </submittedName>
</protein>
<dbReference type="RefSeq" id="WP_133869115.1">
    <property type="nucleotide sequence ID" value="NZ_SOAU01000001.1"/>
</dbReference>
<name>A0A4R7I2C0_9ACTN</name>
<dbReference type="OrthoDB" id="5377249at2"/>
<keyword evidence="3" id="KW-0067">ATP-binding</keyword>
<accession>A0A4R7I2C0</accession>
<feature type="compositionally biased region" description="Low complexity" evidence="1">
    <location>
        <begin position="25"/>
        <end position="42"/>
    </location>
</feature>
<keyword evidence="3" id="KW-0378">Hydrolase</keyword>
<reference evidence="3 4" key="1">
    <citation type="submission" date="2019-03" db="EMBL/GenBank/DDBJ databases">
        <title>Sequencing the genomes of 1000 actinobacteria strains.</title>
        <authorList>
            <person name="Klenk H.-P."/>
        </authorList>
    </citation>
    <scope>NUCLEOTIDE SEQUENCE [LARGE SCALE GENOMIC DNA]</scope>
    <source>
        <strain evidence="3 4">DSM 18936</strain>
    </source>
</reference>
<dbReference type="SUPFAM" id="SSF53474">
    <property type="entry name" value="alpha/beta-Hydrolases"/>
    <property type="match status" value="1"/>
</dbReference>
<keyword evidence="3" id="KW-0347">Helicase</keyword>
<evidence type="ECO:0000313" key="4">
    <source>
        <dbReference type="Proteomes" id="UP000294558"/>
    </source>
</evidence>
<dbReference type="PROSITE" id="PS51257">
    <property type="entry name" value="PROKAR_LIPOPROTEIN"/>
    <property type="match status" value="1"/>
</dbReference>
<keyword evidence="3" id="KW-0547">Nucleotide-binding</keyword>
<feature type="compositionally biased region" description="Basic and acidic residues" evidence="1">
    <location>
        <begin position="684"/>
        <end position="702"/>
    </location>
</feature>
<comment type="caution">
    <text evidence="3">The sequence shown here is derived from an EMBL/GenBank/DDBJ whole genome shotgun (WGS) entry which is preliminary data.</text>
</comment>
<evidence type="ECO:0000256" key="1">
    <source>
        <dbReference type="SAM" id="MobiDB-lite"/>
    </source>
</evidence>
<dbReference type="Proteomes" id="UP000294558">
    <property type="component" value="Unassembled WGS sequence"/>
</dbReference>
<dbReference type="GO" id="GO:0004386">
    <property type="term" value="F:helicase activity"/>
    <property type="evidence" value="ECO:0007669"/>
    <property type="project" value="UniProtKB-KW"/>
</dbReference>
<keyword evidence="4" id="KW-1185">Reference proteome</keyword>
<evidence type="ECO:0000313" key="3">
    <source>
        <dbReference type="EMBL" id="TDT16776.1"/>
    </source>
</evidence>
<gene>
    <name evidence="3" type="ORF">BDK89_2374</name>
</gene>
<dbReference type="InterPro" id="IPR029058">
    <property type="entry name" value="AB_hydrolase_fold"/>
</dbReference>
<keyword evidence="2" id="KW-0732">Signal</keyword>
<proteinExistence type="predicted"/>
<dbReference type="EMBL" id="SOAU01000001">
    <property type="protein sequence ID" value="TDT16776.1"/>
    <property type="molecule type" value="Genomic_DNA"/>
</dbReference>
<feature type="chain" id="PRO_5039296553" evidence="2">
    <location>
        <begin position="20"/>
        <end position="729"/>
    </location>
</feature>
<evidence type="ECO:0000256" key="2">
    <source>
        <dbReference type="SAM" id="SignalP"/>
    </source>
</evidence>